<keyword evidence="7 14" id="KW-0812">Transmembrane</keyword>
<organism evidence="17 18">
    <name type="scientific">Kangiella japonica</name>
    <dbReference type="NCBI Taxonomy" id="647384"/>
    <lineage>
        <taxon>Bacteria</taxon>
        <taxon>Pseudomonadati</taxon>
        <taxon>Pseudomonadota</taxon>
        <taxon>Gammaproteobacteria</taxon>
        <taxon>Kangiellales</taxon>
        <taxon>Kangiellaceae</taxon>
        <taxon>Kangiella</taxon>
    </lineage>
</organism>
<sequence>MLKRREAIKDVGRETSMFFVRCVVALIIVVGLMGFLIAREFKLQVIDHKKYQTQSENNRIRVQPVAPVRGLIYDQTGKLLAQNRSIFALEIVPEQVDDMEDTINRLRDIFQIPDERIEKFLEQVKFRPKFNSYAIKSNLTEEEVAIFSANQHFFPGVSVEARLERYYPYGATLVHVLGRMGAITQEELVRMDEKDLEANREVGVTRLRYAATSKIGKLGLERYYEDRLHGEVGSEKVETDVRGRIVRVLEREEPQAGQDIHLYLHLGLQQKITELMNELGARGAVVAVDPSTGGVLAMVSQPAYDPNMFTGGISSKEYKKLLTPERPLYNRAVQGTYPPASTIKPHLAFIGLKDGVITPNTRIADPGWFSLPNNDHRYRDWKRWGHGATVDVMQAIVESCDTFFYDLSVRLGINRIHEGMTRFGFGQKTGIDIVEEKVGIMPSREWKRAARGEPWYNGDTVNIGIGQGFWTVTPLQLANATAVLANDGIRYKLQLVKEFSQDNRYQSNTPVMSYHQIDTGDGSWLDLVKESMKKVAEPPRGTARTAFADAEYVVAGKTGTAQVKSIAQDEQYDATKIAEEFHDNALFIGYAPFEQPKIALAVMMENAGGGGSNAAPLAREIMDYYLLEALKPEQNAEPTNHEENSDGATH</sequence>
<keyword evidence="11 14" id="KW-1133">Transmembrane helix</keyword>
<evidence type="ECO:0000256" key="3">
    <source>
        <dbReference type="ARBA" id="ARBA00022475"/>
    </source>
</evidence>
<keyword evidence="4 14" id="KW-0997">Cell inner membrane</keyword>
<evidence type="ECO:0000256" key="13">
    <source>
        <dbReference type="ARBA" id="ARBA00023316"/>
    </source>
</evidence>
<evidence type="ECO:0000256" key="10">
    <source>
        <dbReference type="ARBA" id="ARBA00022984"/>
    </source>
</evidence>
<dbReference type="Pfam" id="PF00905">
    <property type="entry name" value="Transpeptidase"/>
    <property type="match status" value="1"/>
</dbReference>
<comment type="cofactor">
    <cofactor evidence="14">
        <name>Zn(2+)</name>
        <dbReference type="ChEBI" id="CHEBI:29105"/>
    </cofactor>
    <text evidence="14">Binds one Zn(2+) ion per subunit.</text>
</comment>
<keyword evidence="13 14" id="KW-0961">Cell wall biogenesis/degradation</keyword>
<evidence type="ECO:0000256" key="1">
    <source>
        <dbReference type="ARBA" id="ARBA00004167"/>
    </source>
</evidence>
<evidence type="ECO:0000256" key="12">
    <source>
        <dbReference type="ARBA" id="ARBA00023136"/>
    </source>
</evidence>
<keyword evidence="14" id="KW-0862">Zinc</keyword>
<keyword evidence="18" id="KW-1185">Reference proteome</keyword>
<evidence type="ECO:0000256" key="2">
    <source>
        <dbReference type="ARBA" id="ARBA00004236"/>
    </source>
</evidence>
<feature type="binding site" evidence="14">
    <location>
        <position position="365"/>
    </location>
    <ligand>
        <name>Zn(2+)</name>
        <dbReference type="ChEBI" id="CHEBI:29105"/>
    </ligand>
</feature>
<dbReference type="RefSeq" id="WP_343989218.1">
    <property type="nucleotide sequence ID" value="NZ_BAAAFM010000003.1"/>
</dbReference>
<feature type="binding site" evidence="14">
    <location>
        <position position="400"/>
    </location>
    <ligand>
        <name>Zn(2+)</name>
        <dbReference type="ChEBI" id="CHEBI:29105"/>
    </ligand>
</feature>
<dbReference type="NCBIfam" id="TIGR03423">
    <property type="entry name" value="pbp2_mrdA"/>
    <property type="match status" value="1"/>
</dbReference>
<evidence type="ECO:0000256" key="4">
    <source>
        <dbReference type="ARBA" id="ARBA00022519"/>
    </source>
</evidence>
<evidence type="ECO:0000313" key="18">
    <source>
        <dbReference type="Proteomes" id="UP001501221"/>
    </source>
</evidence>
<comment type="function">
    <text evidence="14">Catalyzes cross-linking of the peptidoglycan cell wall.</text>
</comment>
<keyword evidence="10 14" id="KW-0573">Peptidoglycan synthesis</keyword>
<keyword evidence="8 14" id="KW-0378">Hydrolase</keyword>
<proteinExistence type="inferred from homology"/>
<dbReference type="PANTHER" id="PTHR30627:SF2">
    <property type="entry name" value="PEPTIDOGLYCAN D,D-TRANSPEPTIDASE MRDA"/>
    <property type="match status" value="1"/>
</dbReference>
<comment type="caution">
    <text evidence="17">The sequence shown here is derived from an EMBL/GenBank/DDBJ whole genome shotgun (WGS) entry which is preliminary data.</text>
</comment>
<dbReference type="InterPro" id="IPR012338">
    <property type="entry name" value="Beta-lactam/transpept-like"/>
</dbReference>
<evidence type="ECO:0000256" key="8">
    <source>
        <dbReference type="ARBA" id="ARBA00022801"/>
    </source>
</evidence>
<evidence type="ECO:0000256" key="6">
    <source>
        <dbReference type="ARBA" id="ARBA00022670"/>
    </source>
</evidence>
<evidence type="ECO:0000256" key="7">
    <source>
        <dbReference type="ARBA" id="ARBA00022692"/>
    </source>
</evidence>
<dbReference type="InterPro" id="IPR050515">
    <property type="entry name" value="Beta-lactam/transpept"/>
</dbReference>
<feature type="domain" description="Penicillin-binding protein dimerisation" evidence="16">
    <location>
        <begin position="66"/>
        <end position="249"/>
    </location>
</feature>
<keyword evidence="6 14" id="KW-0645">Protease</keyword>
<reference evidence="17 18" key="1">
    <citation type="journal article" date="2019" name="Int. J. Syst. Evol. Microbiol.">
        <title>The Global Catalogue of Microorganisms (GCM) 10K type strain sequencing project: providing services to taxonomists for standard genome sequencing and annotation.</title>
        <authorList>
            <consortium name="The Broad Institute Genomics Platform"/>
            <consortium name="The Broad Institute Genome Sequencing Center for Infectious Disease"/>
            <person name="Wu L."/>
            <person name="Ma J."/>
        </authorList>
    </citation>
    <scope>NUCLEOTIDE SEQUENCE [LARGE SCALE GENOMIC DNA]</scope>
    <source>
        <strain evidence="17 18">JCM 16211</strain>
    </source>
</reference>
<feature type="domain" description="Penicillin-binding protein transpeptidase" evidence="15">
    <location>
        <begin position="283"/>
        <end position="623"/>
    </location>
</feature>
<evidence type="ECO:0000256" key="14">
    <source>
        <dbReference type="HAMAP-Rule" id="MF_02081"/>
    </source>
</evidence>
<comment type="subcellular location">
    <subcellularLocation>
        <location evidence="14">Cell inner membrane</location>
        <topology evidence="14">Single-pass membrane protein</topology>
    </subcellularLocation>
    <subcellularLocation>
        <location evidence="2">Cell membrane</location>
    </subcellularLocation>
    <subcellularLocation>
        <location evidence="1">Membrane</location>
        <topology evidence="1">Single-pass membrane protein</topology>
    </subcellularLocation>
</comment>
<dbReference type="InterPro" id="IPR005311">
    <property type="entry name" value="PBP_dimer"/>
</dbReference>
<keyword evidence="14" id="KW-0479">Metal-binding</keyword>
<dbReference type="Gene3D" id="3.90.1310.10">
    <property type="entry name" value="Penicillin-binding protein 2a (Domain 2)"/>
    <property type="match status" value="1"/>
</dbReference>
<dbReference type="EMBL" id="BAAAFM010000003">
    <property type="protein sequence ID" value="GAA0210346.1"/>
    <property type="molecule type" value="Genomic_DNA"/>
</dbReference>
<feature type="active site" description="Acyl-ester intermediate" evidence="14">
    <location>
        <position position="341"/>
    </location>
</feature>
<dbReference type="Proteomes" id="UP001501221">
    <property type="component" value="Unassembled WGS sequence"/>
</dbReference>
<keyword evidence="5 14" id="KW-0121">Carboxypeptidase</keyword>
<protein>
    <recommendedName>
        <fullName evidence="14">Peptidoglycan D,D-transpeptidase MrdA</fullName>
        <ecNumber evidence="14">3.4.16.4</ecNumber>
    </recommendedName>
    <alternativeName>
        <fullName evidence="14">Penicillin-binding protein 2</fullName>
        <shortName evidence="14">PBP-2</shortName>
    </alternativeName>
</protein>
<keyword evidence="9 14" id="KW-0133">Cell shape</keyword>
<evidence type="ECO:0000256" key="5">
    <source>
        <dbReference type="ARBA" id="ARBA00022645"/>
    </source>
</evidence>
<accession>A0ABN0T2G9</accession>
<dbReference type="SUPFAM" id="SSF56601">
    <property type="entry name" value="beta-lactamase/transpeptidase-like"/>
    <property type="match status" value="1"/>
</dbReference>
<dbReference type="EC" id="3.4.16.4" evidence="14"/>
<dbReference type="Gene3D" id="3.30.1390.30">
    <property type="entry name" value="Penicillin-binding protein 2a, domain 3"/>
    <property type="match status" value="1"/>
</dbReference>
<feature type="transmembrane region" description="Helical" evidence="14">
    <location>
        <begin position="18"/>
        <end position="38"/>
    </location>
</feature>
<dbReference type="SUPFAM" id="SSF56519">
    <property type="entry name" value="Penicillin binding protein dimerisation domain"/>
    <property type="match status" value="1"/>
</dbReference>
<dbReference type="Pfam" id="PF03717">
    <property type="entry name" value="PBP_dimer"/>
    <property type="match status" value="1"/>
</dbReference>
<dbReference type="Gene3D" id="3.40.710.10">
    <property type="entry name" value="DD-peptidase/beta-lactamase superfamily"/>
    <property type="match status" value="1"/>
</dbReference>
<dbReference type="HAMAP" id="MF_02081">
    <property type="entry name" value="MrdA_transpept"/>
    <property type="match status" value="1"/>
</dbReference>
<dbReference type="InterPro" id="IPR036138">
    <property type="entry name" value="PBP_dimer_sf"/>
</dbReference>
<feature type="binding site" evidence="14">
    <location>
        <position position="386"/>
    </location>
    <ligand>
        <name>Zn(2+)</name>
        <dbReference type="ChEBI" id="CHEBI:29105"/>
    </ligand>
</feature>
<evidence type="ECO:0000256" key="11">
    <source>
        <dbReference type="ARBA" id="ARBA00022989"/>
    </source>
</evidence>
<name>A0ABN0T2G9_9GAMM</name>
<comment type="similarity">
    <text evidence="14">Belongs to the transpeptidase family. MrdA subfamily.</text>
</comment>
<dbReference type="InterPro" id="IPR001460">
    <property type="entry name" value="PCN-bd_Tpept"/>
</dbReference>
<keyword evidence="3 14" id="KW-1003">Cell membrane</keyword>
<evidence type="ECO:0000313" key="17">
    <source>
        <dbReference type="EMBL" id="GAA0210346.1"/>
    </source>
</evidence>
<dbReference type="InterPro" id="IPR017790">
    <property type="entry name" value="Penicillin-binding_protein_2"/>
</dbReference>
<gene>
    <name evidence="14 17" type="primary">mrdA</name>
    <name evidence="17" type="ORF">GCM10009123_17160</name>
</gene>
<keyword evidence="12 14" id="KW-0472">Membrane</keyword>
<comment type="pathway">
    <text evidence="14">Cell wall biogenesis; peptidoglycan biosynthesis.</text>
</comment>
<evidence type="ECO:0000259" key="15">
    <source>
        <dbReference type="Pfam" id="PF00905"/>
    </source>
</evidence>
<evidence type="ECO:0000256" key="9">
    <source>
        <dbReference type="ARBA" id="ARBA00022960"/>
    </source>
</evidence>
<evidence type="ECO:0000259" key="16">
    <source>
        <dbReference type="Pfam" id="PF03717"/>
    </source>
</evidence>
<comment type="catalytic activity">
    <reaction evidence="14">
        <text>Preferential cleavage: (Ac)2-L-Lys-D-Ala-|-D-Ala. Also transpeptidation of peptidyl-alanyl moieties that are N-acyl substituents of D-alanine.</text>
        <dbReference type="EC" id="3.4.16.4"/>
    </reaction>
</comment>
<feature type="binding site" evidence="14">
    <location>
        <position position="380"/>
    </location>
    <ligand>
        <name>Zn(2+)</name>
        <dbReference type="ChEBI" id="CHEBI:29105"/>
    </ligand>
</feature>
<dbReference type="PANTHER" id="PTHR30627">
    <property type="entry name" value="PEPTIDOGLYCAN D,D-TRANSPEPTIDASE"/>
    <property type="match status" value="1"/>
</dbReference>